<reference evidence="3" key="1">
    <citation type="submission" date="2020-12" db="EMBL/GenBank/DDBJ databases">
        <title>Metabolic potential, ecology and presence of endohyphal bacteria is reflected in genomic diversity of Mucoromycotina.</title>
        <authorList>
            <person name="Muszewska A."/>
            <person name="Okrasinska A."/>
            <person name="Steczkiewicz K."/>
            <person name="Drgas O."/>
            <person name="Orlowska M."/>
            <person name="Perlinska-Lenart U."/>
            <person name="Aleksandrzak-Piekarczyk T."/>
            <person name="Szatraj K."/>
            <person name="Zielenkiewicz U."/>
            <person name="Pilsyk S."/>
            <person name="Malc E."/>
            <person name="Mieczkowski P."/>
            <person name="Kruszewska J.S."/>
            <person name="Biernat P."/>
            <person name="Pawlowska J."/>
        </authorList>
    </citation>
    <scope>NUCLEOTIDE SEQUENCE</scope>
    <source>
        <strain evidence="3">WA0000051536</strain>
    </source>
</reference>
<name>A0A8H7UGM2_9FUNG</name>
<evidence type="ECO:0000256" key="2">
    <source>
        <dbReference type="SAM" id="MobiDB-lite"/>
    </source>
</evidence>
<feature type="region of interest" description="Disordered" evidence="2">
    <location>
        <begin position="166"/>
        <end position="230"/>
    </location>
</feature>
<dbReference type="AlphaFoldDB" id="A0A8H7UGM2"/>
<protein>
    <submittedName>
        <fullName evidence="3">Uncharacterized protein</fullName>
    </submittedName>
</protein>
<dbReference type="EMBL" id="JAEPRA010000011">
    <property type="protein sequence ID" value="KAG2178509.1"/>
    <property type="molecule type" value="Genomic_DNA"/>
</dbReference>
<feature type="compositionally biased region" description="Low complexity" evidence="2">
    <location>
        <begin position="297"/>
        <end position="316"/>
    </location>
</feature>
<feature type="compositionally biased region" description="Polar residues" evidence="2">
    <location>
        <begin position="193"/>
        <end position="202"/>
    </location>
</feature>
<dbReference type="Proteomes" id="UP000612746">
    <property type="component" value="Unassembled WGS sequence"/>
</dbReference>
<evidence type="ECO:0000256" key="1">
    <source>
        <dbReference type="SAM" id="Coils"/>
    </source>
</evidence>
<evidence type="ECO:0000313" key="3">
    <source>
        <dbReference type="EMBL" id="KAG2178509.1"/>
    </source>
</evidence>
<comment type="caution">
    <text evidence="3">The sequence shown here is derived from an EMBL/GenBank/DDBJ whole genome shotgun (WGS) entry which is preliminary data.</text>
</comment>
<organism evidence="3 4">
    <name type="scientific">Umbelopsis vinacea</name>
    <dbReference type="NCBI Taxonomy" id="44442"/>
    <lineage>
        <taxon>Eukaryota</taxon>
        <taxon>Fungi</taxon>
        <taxon>Fungi incertae sedis</taxon>
        <taxon>Mucoromycota</taxon>
        <taxon>Mucoromycotina</taxon>
        <taxon>Umbelopsidomycetes</taxon>
        <taxon>Umbelopsidales</taxon>
        <taxon>Umbelopsidaceae</taxon>
        <taxon>Umbelopsis</taxon>
    </lineage>
</organism>
<accession>A0A8H7UGM2</accession>
<keyword evidence="1" id="KW-0175">Coiled coil</keyword>
<feature type="compositionally biased region" description="Basic residues" evidence="2">
    <location>
        <begin position="215"/>
        <end position="224"/>
    </location>
</feature>
<proteinExistence type="predicted"/>
<feature type="coiled-coil region" evidence="1">
    <location>
        <begin position="376"/>
        <end position="403"/>
    </location>
</feature>
<feature type="region of interest" description="Disordered" evidence="2">
    <location>
        <begin position="286"/>
        <end position="316"/>
    </location>
</feature>
<dbReference type="OrthoDB" id="2289096at2759"/>
<sequence>MSMFDRRVAPHLSKPIFSSNVDLTSFEDSNHLDIFEKSNSNITHDAVKRATSTQALADFLASTGPEEFFEKNATKRGSKLFSRLRKKNSTVSKPPIHDTPRKYVEIIPNYPQPRDDWNNGAAPVASAATKCAMEISKALSAHSLKIPPQQPPPYQAIKDMTHVEPRKPLKENRSPSTTTVPLIPLKNARRNSKMSLASSSGETAVEDRRSENGGARRKSGRRSSRGHEMDLVEAALSHRIEARRKSFASSNRSSSATTASDFVASEIANEHVKALQLTSAGQIDAIESNSHRKRRTATVSSVQSTATSPVSSTSTTTIPAAALNRRRIRHAQVQTADLPCISRGSAVTIETQTDTDSDTVMTEQRKSSMLEDDDLTNELYRTIELLQQQLAEEQRSKRRLVAAMRDSRDKSELLSALAYKKLRELWEEKCKWEGDCLELRDRLMELEGSESGSSM</sequence>
<gene>
    <name evidence="3" type="ORF">INT44_001661</name>
</gene>
<keyword evidence="4" id="KW-1185">Reference proteome</keyword>
<evidence type="ECO:0000313" key="4">
    <source>
        <dbReference type="Proteomes" id="UP000612746"/>
    </source>
</evidence>